<dbReference type="Gene3D" id="3.30.1050.20">
    <property type="match status" value="1"/>
</dbReference>
<sequence>MTTDGFEPAALLAEINEATAQVLASAERLSAEHLAGPSLLPGWSRGHVLTHLARNADALTNLLNWARTGIPTPMYPPGDARDRAIEEGAGRPPQEQLTDLYDAAGRFDRAFTAMTPTAWGAKVTARNAGEIAATTLPGKRLRELYIHHVDLDAGWTPAHWPTEYADRELNEVAASFRGRPDCPPLLLRDDITHRELLIGPEGVAPAAVVSGRRQSLLAWLIGRANGDGLSVEPAGPLPTPPAWM</sequence>
<dbReference type="eggNOG" id="ENOG5031RF6">
    <property type="taxonomic scope" value="Bacteria"/>
</dbReference>
<dbReference type="Proteomes" id="UP000190037">
    <property type="component" value="Unassembled WGS sequence"/>
</dbReference>
<evidence type="ECO:0000313" key="4">
    <source>
        <dbReference type="Proteomes" id="UP000190037"/>
    </source>
</evidence>
<dbReference type="RefSeq" id="WP_078977665.1">
    <property type="nucleotide sequence ID" value="NZ_MWQN01000001.1"/>
</dbReference>
<dbReference type="InterPro" id="IPR017517">
    <property type="entry name" value="Maleyloyr_isom"/>
</dbReference>
<reference evidence="3 4" key="1">
    <citation type="submission" date="2017-03" db="EMBL/GenBank/DDBJ databases">
        <title>Draft genome sequence of Streptomyces scabrisporus NF3, endophyte isolated from Amphipterygium adstringens.</title>
        <authorList>
            <person name="Vazquez M."/>
            <person name="Ceapa C.D."/>
            <person name="Rodriguez Luna D."/>
            <person name="Sanchez Esquivel S."/>
        </authorList>
    </citation>
    <scope>NUCLEOTIDE SEQUENCE [LARGE SCALE GENOMIC DNA]</scope>
    <source>
        <strain evidence="3 4">NF3</strain>
    </source>
</reference>
<evidence type="ECO:0000259" key="2">
    <source>
        <dbReference type="Pfam" id="PF11716"/>
    </source>
</evidence>
<name>A0A1T3P361_9ACTN</name>
<dbReference type="EMBL" id="MWQN01000001">
    <property type="protein sequence ID" value="OPC83372.1"/>
    <property type="molecule type" value="Genomic_DNA"/>
</dbReference>
<evidence type="ECO:0000313" key="3">
    <source>
        <dbReference type="EMBL" id="OPC83372.1"/>
    </source>
</evidence>
<accession>A0A1T3P361</accession>
<keyword evidence="4" id="KW-1185">Reference proteome</keyword>
<dbReference type="Gene3D" id="1.20.120.450">
    <property type="entry name" value="dinb family like domain"/>
    <property type="match status" value="1"/>
</dbReference>
<organism evidence="3 4">
    <name type="scientific">Embleya scabrispora</name>
    <dbReference type="NCBI Taxonomy" id="159449"/>
    <lineage>
        <taxon>Bacteria</taxon>
        <taxon>Bacillati</taxon>
        <taxon>Actinomycetota</taxon>
        <taxon>Actinomycetes</taxon>
        <taxon>Kitasatosporales</taxon>
        <taxon>Streptomycetaceae</taxon>
        <taxon>Embleya</taxon>
    </lineage>
</organism>
<gene>
    <name evidence="3" type="ORF">B4N89_22690</name>
</gene>
<dbReference type="InterPro" id="IPR034660">
    <property type="entry name" value="DinB/YfiT-like"/>
</dbReference>
<comment type="caution">
    <text evidence="3">The sequence shown here is derived from an EMBL/GenBank/DDBJ whole genome shotgun (WGS) entry which is preliminary data.</text>
</comment>
<dbReference type="InterPro" id="IPR010872">
    <property type="entry name" value="MDMPI_C-term_domain"/>
</dbReference>
<dbReference type="SUPFAM" id="SSF55718">
    <property type="entry name" value="SCP-like"/>
    <property type="match status" value="1"/>
</dbReference>
<protein>
    <submittedName>
        <fullName evidence="3">Uncharacterized protein</fullName>
    </submittedName>
</protein>
<dbReference type="InterPro" id="IPR036527">
    <property type="entry name" value="SCP2_sterol-bd_dom_sf"/>
</dbReference>
<dbReference type="AlphaFoldDB" id="A0A1T3P361"/>
<dbReference type="Pfam" id="PF07398">
    <property type="entry name" value="MDMPI_C"/>
    <property type="match status" value="1"/>
</dbReference>
<feature type="domain" description="MDMPI C-terminal" evidence="1">
    <location>
        <begin position="159"/>
        <end position="241"/>
    </location>
</feature>
<proteinExistence type="predicted"/>
<dbReference type="InterPro" id="IPR024344">
    <property type="entry name" value="MDMPI_metal-binding"/>
</dbReference>
<dbReference type="Pfam" id="PF11716">
    <property type="entry name" value="MDMPI_N"/>
    <property type="match status" value="1"/>
</dbReference>
<dbReference type="NCBIfam" id="TIGR03083">
    <property type="entry name" value="maleylpyruvate isomerase family mycothiol-dependent enzyme"/>
    <property type="match status" value="1"/>
</dbReference>
<dbReference type="GO" id="GO:0046872">
    <property type="term" value="F:metal ion binding"/>
    <property type="evidence" value="ECO:0007669"/>
    <property type="project" value="InterPro"/>
</dbReference>
<dbReference type="STRING" id="159449.B4N89_22690"/>
<dbReference type="SUPFAM" id="SSF109854">
    <property type="entry name" value="DinB/YfiT-like putative metalloenzymes"/>
    <property type="match status" value="1"/>
</dbReference>
<evidence type="ECO:0000259" key="1">
    <source>
        <dbReference type="Pfam" id="PF07398"/>
    </source>
</evidence>
<feature type="domain" description="Mycothiol-dependent maleylpyruvate isomerase metal-binding" evidence="2">
    <location>
        <begin position="17"/>
        <end position="151"/>
    </location>
</feature>